<dbReference type="SUPFAM" id="SSF47781">
    <property type="entry name" value="RuvA domain 2-like"/>
    <property type="match status" value="1"/>
</dbReference>
<proteinExistence type="predicted"/>
<dbReference type="InterPro" id="IPR039150">
    <property type="entry name" value="TEFM"/>
</dbReference>
<gene>
    <name evidence="1" type="ORF">PHAECO_LOCUS3606</name>
</gene>
<dbReference type="InterPro" id="IPR010994">
    <property type="entry name" value="RuvA_2-like"/>
</dbReference>
<dbReference type="GO" id="GO:0030337">
    <property type="term" value="F:DNA polymerase processivity factor activity"/>
    <property type="evidence" value="ECO:0007669"/>
    <property type="project" value="TreeGrafter"/>
</dbReference>
<keyword evidence="2" id="KW-1185">Reference proteome</keyword>
<dbReference type="Proteomes" id="UP001153737">
    <property type="component" value="Chromosome 13"/>
</dbReference>
<name>A0A9P0DGE9_PHACE</name>
<evidence type="ECO:0008006" key="3">
    <source>
        <dbReference type="Google" id="ProtNLM"/>
    </source>
</evidence>
<dbReference type="AlphaFoldDB" id="A0A9P0DGE9"/>
<reference evidence="1" key="1">
    <citation type="submission" date="2022-01" db="EMBL/GenBank/DDBJ databases">
        <authorList>
            <person name="King R."/>
        </authorList>
    </citation>
    <scope>NUCLEOTIDE SEQUENCE</scope>
</reference>
<evidence type="ECO:0000313" key="2">
    <source>
        <dbReference type="Proteomes" id="UP001153737"/>
    </source>
</evidence>
<reference evidence="1" key="2">
    <citation type="submission" date="2022-10" db="EMBL/GenBank/DDBJ databases">
        <authorList>
            <consortium name="ENA_rothamsted_submissions"/>
            <consortium name="culmorum"/>
            <person name="King R."/>
        </authorList>
    </citation>
    <scope>NUCLEOTIDE SEQUENCE</scope>
</reference>
<dbReference type="PANTHER" id="PTHR21053:SF2">
    <property type="entry name" value="TRANSCRIPTION ELONGATION FACTOR, MITOCHONDRIAL"/>
    <property type="match status" value="1"/>
</dbReference>
<protein>
    <recommendedName>
        <fullName evidence="3">Transcription elongation factor, mitochondrial</fullName>
    </recommendedName>
</protein>
<dbReference type="PANTHER" id="PTHR21053">
    <property type="entry name" value="TRANSCRIPTION ELONGATION FACTOR, MITOCHONDRIAL"/>
    <property type="match status" value="1"/>
</dbReference>
<evidence type="ECO:0000313" key="1">
    <source>
        <dbReference type="EMBL" id="CAH1119766.1"/>
    </source>
</evidence>
<dbReference type="GO" id="GO:0042645">
    <property type="term" value="C:mitochondrial nucleoid"/>
    <property type="evidence" value="ECO:0007669"/>
    <property type="project" value="TreeGrafter"/>
</dbReference>
<dbReference type="OrthoDB" id="5949570at2759"/>
<dbReference type="GO" id="GO:0006392">
    <property type="term" value="P:transcription elongation by mitochondrial RNA polymerase"/>
    <property type="evidence" value="ECO:0007669"/>
    <property type="project" value="InterPro"/>
</dbReference>
<accession>A0A9P0DGE9</accession>
<dbReference type="Gene3D" id="1.10.150.280">
    <property type="entry name" value="AF1531-like domain"/>
    <property type="match status" value="1"/>
</dbReference>
<dbReference type="EMBL" id="OU896719">
    <property type="protein sequence ID" value="CAH1119766.1"/>
    <property type="molecule type" value="Genomic_DNA"/>
</dbReference>
<sequence length="363" mass="41146">MASTFLRKSQINLRQIAKYSINSTRYSDTTLSTNFTHDEKTKILNTLNDSTEEQLSMWRVSQSRIKNLESWKKRRGPFQTLNDVLDVEGLSETILRNLYENIVNNPVEELLNKSKPASLRNKRTKQLVTPVLCENVVNTITTATGIHLTPMGISWARLSCDKNKLTNWNFEDFSSLPQKMLPSETFDQALNLVRHIPPSDLYIFEANHQLGPQGQTQSATVSSYTQKQELTSMLLALLNTSVNHNMTLQNPSEDRSNQTTIENRVFFLRSKLPARLFRTLVGNEKVAAGTIITELVENDGKNKLFNLPCTPITIEDQLRDAFMSRASPTKELLGQALLLVISFMDLCIYKNSTSLSAISSRKK</sequence>
<organism evidence="1 2">
    <name type="scientific">Phaedon cochleariae</name>
    <name type="common">Mustard beetle</name>
    <dbReference type="NCBI Taxonomy" id="80249"/>
    <lineage>
        <taxon>Eukaryota</taxon>
        <taxon>Metazoa</taxon>
        <taxon>Ecdysozoa</taxon>
        <taxon>Arthropoda</taxon>
        <taxon>Hexapoda</taxon>
        <taxon>Insecta</taxon>
        <taxon>Pterygota</taxon>
        <taxon>Neoptera</taxon>
        <taxon>Endopterygota</taxon>
        <taxon>Coleoptera</taxon>
        <taxon>Polyphaga</taxon>
        <taxon>Cucujiformia</taxon>
        <taxon>Chrysomeloidea</taxon>
        <taxon>Chrysomelidae</taxon>
        <taxon>Chrysomelinae</taxon>
        <taxon>Chrysomelini</taxon>
        <taxon>Phaedon</taxon>
    </lineage>
</organism>